<dbReference type="InterPro" id="IPR040023">
    <property type="entry name" value="WBP4"/>
</dbReference>
<sequence>MLSKIVFSLDYNSIYRNSKKNNKKKKSSNNNKHWCNYCKIFIQPNPSSIKSHEEGWKHKNAASKFIADQSRAKKNDDREKKKELFEIQKIQDKAAKSYREKDLGRDLERKKLDLQKQQLENLNHNDYYQYYQVQQQQGYFQSCGDQILQQQQHDDGHNQLLSSSYQNLYAYYPNSTLSSSTSSLANSQSSLRNSSSSGSGSNLGTSTELKKRKNQDDSPTPSKYQSRDRDDLNSSCTMHTSGDNLNELLEKKKRELIKEKITEKTNNQIVELEVDRENYKEDKEQKEDEEEDEEDEEEDISKIDNGTTPGGWEVVESHQSAFGSTREASDEEEEEQDNNIKNNKNNDYKNYSDPSGSDDSEEEMINMNKRANSNMKSKNMTPTTSTTTTTSNNKSTTPTTPISKLSFNLSKTVDIKKDPSPLFNTDSSIPDPQHQDPPAQKITLTFNKPVKQRNIRKTVIEDKQA</sequence>
<keyword evidence="3" id="KW-0862">Zinc</keyword>
<dbReference type="AlphaFoldDB" id="A0A8J4PLV4"/>
<organism evidence="6 7">
    <name type="scientific">Polysphondylium violaceum</name>
    <dbReference type="NCBI Taxonomy" id="133409"/>
    <lineage>
        <taxon>Eukaryota</taxon>
        <taxon>Amoebozoa</taxon>
        <taxon>Evosea</taxon>
        <taxon>Eumycetozoa</taxon>
        <taxon>Dictyostelia</taxon>
        <taxon>Dictyosteliales</taxon>
        <taxon>Dictyosteliaceae</taxon>
        <taxon>Polysphondylium</taxon>
    </lineage>
</organism>
<dbReference type="SUPFAM" id="SSF57667">
    <property type="entry name" value="beta-beta-alpha zinc fingers"/>
    <property type="match status" value="1"/>
</dbReference>
<feature type="compositionally biased region" description="Acidic residues" evidence="4">
    <location>
        <begin position="287"/>
        <end position="299"/>
    </location>
</feature>
<proteinExistence type="predicted"/>
<feature type="compositionally biased region" description="Low complexity" evidence="4">
    <location>
        <begin position="177"/>
        <end position="207"/>
    </location>
</feature>
<dbReference type="GO" id="GO:0008270">
    <property type="term" value="F:zinc ion binding"/>
    <property type="evidence" value="ECO:0007669"/>
    <property type="project" value="UniProtKB-KW"/>
</dbReference>
<dbReference type="GO" id="GO:0000398">
    <property type="term" value="P:mRNA splicing, via spliceosome"/>
    <property type="evidence" value="ECO:0007669"/>
    <property type="project" value="InterPro"/>
</dbReference>
<keyword evidence="7" id="KW-1185">Reference proteome</keyword>
<evidence type="ECO:0000256" key="1">
    <source>
        <dbReference type="ARBA" id="ARBA00022723"/>
    </source>
</evidence>
<reference evidence="6" key="1">
    <citation type="submission" date="2020-01" db="EMBL/GenBank/DDBJ databases">
        <title>Development of genomics and gene disruption for Polysphondylium violaceum indicates a role for the polyketide synthase stlB in stalk morphogenesis.</title>
        <authorList>
            <person name="Narita B."/>
            <person name="Kawabe Y."/>
            <person name="Kin K."/>
            <person name="Saito T."/>
            <person name="Gibbs R."/>
            <person name="Kuspa A."/>
            <person name="Muzny D."/>
            <person name="Queller D."/>
            <person name="Richards S."/>
            <person name="Strassman J."/>
            <person name="Sucgang R."/>
            <person name="Worley K."/>
            <person name="Schaap P."/>
        </authorList>
    </citation>
    <scope>NUCLEOTIDE SEQUENCE</scope>
    <source>
        <strain evidence="6">QSvi11</strain>
    </source>
</reference>
<feature type="compositionally biased region" description="Polar residues" evidence="4">
    <location>
        <begin position="402"/>
        <end position="411"/>
    </location>
</feature>
<dbReference type="PANTHER" id="PTHR13173:SF10">
    <property type="entry name" value="WW DOMAIN-BINDING PROTEIN 4"/>
    <property type="match status" value="1"/>
</dbReference>
<feature type="compositionally biased region" description="Polar residues" evidence="4">
    <location>
        <begin position="233"/>
        <end position="243"/>
    </location>
</feature>
<dbReference type="Proteomes" id="UP000695562">
    <property type="component" value="Unassembled WGS sequence"/>
</dbReference>
<accession>A0A8J4PLV4</accession>
<dbReference type="OrthoDB" id="191651at2759"/>
<feature type="region of interest" description="Disordered" evidence="4">
    <location>
        <begin position="177"/>
        <end position="243"/>
    </location>
</feature>
<feature type="domain" description="U1-C C2H2-type zinc finger" evidence="5">
    <location>
        <begin position="32"/>
        <end position="65"/>
    </location>
</feature>
<feature type="compositionally biased region" description="Low complexity" evidence="4">
    <location>
        <begin position="375"/>
        <end position="401"/>
    </location>
</feature>
<feature type="compositionally biased region" description="Low complexity" evidence="4">
    <location>
        <begin position="339"/>
        <end position="355"/>
    </location>
</feature>
<evidence type="ECO:0000256" key="4">
    <source>
        <dbReference type="SAM" id="MobiDB-lite"/>
    </source>
</evidence>
<dbReference type="GO" id="GO:0003723">
    <property type="term" value="F:RNA binding"/>
    <property type="evidence" value="ECO:0007669"/>
    <property type="project" value="TreeGrafter"/>
</dbReference>
<dbReference type="GO" id="GO:0071011">
    <property type="term" value="C:precatalytic spliceosome"/>
    <property type="evidence" value="ECO:0007669"/>
    <property type="project" value="TreeGrafter"/>
</dbReference>
<dbReference type="Pfam" id="PF06220">
    <property type="entry name" value="zf-U1"/>
    <property type="match status" value="1"/>
</dbReference>
<feature type="compositionally biased region" description="Basic and acidic residues" evidence="4">
    <location>
        <begin position="273"/>
        <end position="286"/>
    </location>
</feature>
<dbReference type="PANTHER" id="PTHR13173">
    <property type="entry name" value="WW DOMAIN BINDING PROTEIN 4"/>
    <property type="match status" value="1"/>
</dbReference>
<comment type="caution">
    <text evidence="6">The sequence shown here is derived from an EMBL/GenBank/DDBJ whole genome shotgun (WGS) entry which is preliminary data.</text>
</comment>
<dbReference type="InterPro" id="IPR036236">
    <property type="entry name" value="Znf_C2H2_sf"/>
</dbReference>
<dbReference type="InterPro" id="IPR013085">
    <property type="entry name" value="U1-CZ_Znf_C2H2"/>
</dbReference>
<dbReference type="EMBL" id="AJWJ01000680">
    <property type="protein sequence ID" value="KAF2069353.1"/>
    <property type="molecule type" value="Genomic_DNA"/>
</dbReference>
<dbReference type="Gene3D" id="3.30.160.60">
    <property type="entry name" value="Classic Zinc Finger"/>
    <property type="match status" value="1"/>
</dbReference>
<name>A0A8J4PLV4_9MYCE</name>
<protein>
    <recommendedName>
        <fullName evidence="5">U1-C C2H2-type zinc finger domain-containing protein</fullName>
    </recommendedName>
</protein>
<evidence type="ECO:0000256" key="2">
    <source>
        <dbReference type="ARBA" id="ARBA00022771"/>
    </source>
</evidence>
<feature type="region of interest" description="Disordered" evidence="4">
    <location>
        <begin position="265"/>
        <end position="450"/>
    </location>
</feature>
<evidence type="ECO:0000256" key="3">
    <source>
        <dbReference type="ARBA" id="ARBA00022833"/>
    </source>
</evidence>
<keyword evidence="2" id="KW-0863">Zinc-finger</keyword>
<evidence type="ECO:0000313" key="7">
    <source>
        <dbReference type="Proteomes" id="UP000695562"/>
    </source>
</evidence>
<keyword evidence="1" id="KW-0479">Metal-binding</keyword>
<evidence type="ECO:0000313" key="6">
    <source>
        <dbReference type="EMBL" id="KAF2069353.1"/>
    </source>
</evidence>
<evidence type="ECO:0000259" key="5">
    <source>
        <dbReference type="Pfam" id="PF06220"/>
    </source>
</evidence>
<gene>
    <name evidence="6" type="ORF">CYY_009324</name>
</gene>